<comment type="similarity">
    <text evidence="2">Belongs to the cytochrome P450 family.</text>
</comment>
<feature type="transmembrane region" description="Helical" evidence="9">
    <location>
        <begin position="15"/>
        <end position="33"/>
    </location>
</feature>
<sequence length="557" mass="62707">MDVDRETRLNHGHQASFYMLGIVCGILIHRGVFVHGEWHVQTPHIVLTHICMVSLQPLLPSPFPPVFWGYSTGIVLSILVYRVFFHRLTKAGFPGPWWAPISKIWHVWLARKSQNHLVLDALHDKYGDIVRTGPAEVTVFTPDAFMTVDGPRSQCIKSEFYDLLQGIGYPSLVNTRDGPTHAARRREWRPGFSKDAVQRYESRVSPHMELLIGLLRDDAAQGRPSNVRDYLYWFGFDAMGEFVFGKSFGMLGNRRPALIVARLKRALSLLGPLTPTPWILHLGLRLAPRVGVIKDWFDSLDWCRTQMWNRLHADEPRGPTARDLAYYLMEDGGNRTVDAGNGRNWNLSWLTGDSLLAVVAGSDPTTVTLIGVFAELAKHSEHADKIFEEVGHVDATDSGALSGLPHLNGVIKEAMRLYPAVLSGGSRKTMDQSVMIGGSLIPPHTTIVLPRFTINRREDCFERPLEFIPERWTSRPDMVRNRAGYTPFGTGNGSRSCLGRFLAEDMMRGVITRVVKRFRFKLAPGETGNRVLDEMRDQFVPNPGPLSLCFEERSSCV</sequence>
<evidence type="ECO:0000256" key="5">
    <source>
        <dbReference type="ARBA" id="ARBA00023002"/>
    </source>
</evidence>
<dbReference type="SUPFAM" id="SSF48264">
    <property type="entry name" value="Cytochrome P450"/>
    <property type="match status" value="1"/>
</dbReference>
<feature type="binding site" description="axial binding residue" evidence="8">
    <location>
        <position position="497"/>
    </location>
    <ligand>
        <name>heme</name>
        <dbReference type="ChEBI" id="CHEBI:30413"/>
    </ligand>
    <ligandPart>
        <name>Fe</name>
        <dbReference type="ChEBI" id="CHEBI:18248"/>
    </ligandPart>
</feature>
<dbReference type="Proteomes" id="UP000019374">
    <property type="component" value="Unassembled WGS sequence"/>
</dbReference>
<evidence type="ECO:0000256" key="3">
    <source>
        <dbReference type="ARBA" id="ARBA00022617"/>
    </source>
</evidence>
<keyword evidence="3 8" id="KW-0349">Heme</keyword>
<keyword evidence="4 8" id="KW-0479">Metal-binding</keyword>
<reference evidence="10 11" key="1">
    <citation type="journal article" date="2013" name="Chin. Sci. Bull.">
        <title>Genome survey uncovers the secrets of sex and lifestyle in caterpillar fungus.</title>
        <authorList>
            <person name="Hu X."/>
            <person name="Zhang Y."/>
            <person name="Xiao G."/>
            <person name="Zheng P."/>
            <person name="Xia Y."/>
            <person name="Zhang X."/>
            <person name="St Leger R.J."/>
            <person name="Liu X."/>
            <person name="Wang C."/>
        </authorList>
    </citation>
    <scope>NUCLEOTIDE SEQUENCE [LARGE SCALE GENOMIC DNA]</scope>
    <source>
        <strain evidence="11">Co18 / CGMCC 3.14243</strain>
        <tissue evidence="10">Fruit-body</tissue>
    </source>
</reference>
<evidence type="ECO:0000256" key="6">
    <source>
        <dbReference type="ARBA" id="ARBA00023004"/>
    </source>
</evidence>
<dbReference type="GO" id="GO:0004497">
    <property type="term" value="F:monooxygenase activity"/>
    <property type="evidence" value="ECO:0007669"/>
    <property type="project" value="UniProtKB-KW"/>
</dbReference>
<comment type="cofactor">
    <cofactor evidence="1 8">
        <name>heme</name>
        <dbReference type="ChEBI" id="CHEBI:30413"/>
    </cofactor>
</comment>
<evidence type="ECO:0000256" key="4">
    <source>
        <dbReference type="ARBA" id="ARBA00022723"/>
    </source>
</evidence>
<evidence type="ECO:0000256" key="1">
    <source>
        <dbReference type="ARBA" id="ARBA00001971"/>
    </source>
</evidence>
<dbReference type="PRINTS" id="PR00465">
    <property type="entry name" value="EP450IV"/>
</dbReference>
<evidence type="ECO:0000256" key="8">
    <source>
        <dbReference type="PIRSR" id="PIRSR602403-1"/>
    </source>
</evidence>
<evidence type="ECO:0000313" key="10">
    <source>
        <dbReference type="EMBL" id="EQL01322.1"/>
    </source>
</evidence>
<gene>
    <name evidence="10" type="ORF">OCS_02970</name>
</gene>
<dbReference type="InterPro" id="IPR050121">
    <property type="entry name" value="Cytochrome_P450_monoxygenase"/>
</dbReference>
<keyword evidence="5" id="KW-0560">Oxidoreductase</keyword>
<dbReference type="InterPro" id="IPR036396">
    <property type="entry name" value="Cyt_P450_sf"/>
</dbReference>
<evidence type="ECO:0000256" key="7">
    <source>
        <dbReference type="ARBA" id="ARBA00023033"/>
    </source>
</evidence>
<dbReference type="CDD" id="cd11061">
    <property type="entry name" value="CYP67-like"/>
    <property type="match status" value="1"/>
</dbReference>
<name>T5AHT7_OPHSC</name>
<dbReference type="eggNOG" id="KOG0157">
    <property type="taxonomic scope" value="Eukaryota"/>
</dbReference>
<proteinExistence type="inferred from homology"/>
<dbReference type="InterPro" id="IPR001128">
    <property type="entry name" value="Cyt_P450"/>
</dbReference>
<evidence type="ECO:0000256" key="2">
    <source>
        <dbReference type="ARBA" id="ARBA00010617"/>
    </source>
</evidence>
<dbReference type="OrthoDB" id="6692864at2759"/>
<accession>T5AHT7</accession>
<dbReference type="PANTHER" id="PTHR24305:SF187">
    <property type="entry name" value="P450, PUTATIVE (EUROFUNG)-RELATED"/>
    <property type="match status" value="1"/>
</dbReference>
<feature type="transmembrane region" description="Helical" evidence="9">
    <location>
        <begin position="67"/>
        <end position="85"/>
    </location>
</feature>
<keyword evidence="6 8" id="KW-0408">Iron</keyword>
<keyword evidence="7" id="KW-0503">Monooxygenase</keyword>
<dbReference type="EMBL" id="KE652515">
    <property type="protein sequence ID" value="EQL01322.1"/>
    <property type="molecule type" value="Genomic_DNA"/>
</dbReference>
<dbReference type="GO" id="GO:0016705">
    <property type="term" value="F:oxidoreductase activity, acting on paired donors, with incorporation or reduction of molecular oxygen"/>
    <property type="evidence" value="ECO:0007669"/>
    <property type="project" value="InterPro"/>
</dbReference>
<dbReference type="InterPro" id="IPR002403">
    <property type="entry name" value="Cyt_P450_E_grp-IV"/>
</dbReference>
<protein>
    <submittedName>
        <fullName evidence="10">Cytochrome P450</fullName>
    </submittedName>
</protein>
<evidence type="ECO:0000256" key="9">
    <source>
        <dbReference type="SAM" id="Phobius"/>
    </source>
</evidence>
<dbReference type="PRINTS" id="PR00385">
    <property type="entry name" value="P450"/>
</dbReference>
<dbReference type="Gene3D" id="1.10.630.10">
    <property type="entry name" value="Cytochrome P450"/>
    <property type="match status" value="1"/>
</dbReference>
<evidence type="ECO:0000313" key="11">
    <source>
        <dbReference type="Proteomes" id="UP000019374"/>
    </source>
</evidence>
<keyword evidence="9" id="KW-0472">Membrane</keyword>
<dbReference type="Pfam" id="PF00067">
    <property type="entry name" value="p450"/>
    <property type="match status" value="1"/>
</dbReference>
<keyword evidence="9" id="KW-0812">Transmembrane</keyword>
<dbReference type="HOGENOM" id="CLU_001570_14_10_1"/>
<keyword evidence="9" id="KW-1133">Transmembrane helix</keyword>
<dbReference type="AlphaFoldDB" id="T5AHT7"/>
<dbReference type="PANTHER" id="PTHR24305">
    <property type="entry name" value="CYTOCHROME P450"/>
    <property type="match status" value="1"/>
</dbReference>
<organism evidence="10 11">
    <name type="scientific">Ophiocordyceps sinensis (strain Co18 / CGMCC 3.14243)</name>
    <name type="common">Yarsagumba caterpillar fungus</name>
    <name type="synonym">Hirsutella sinensis</name>
    <dbReference type="NCBI Taxonomy" id="911162"/>
    <lineage>
        <taxon>Eukaryota</taxon>
        <taxon>Fungi</taxon>
        <taxon>Dikarya</taxon>
        <taxon>Ascomycota</taxon>
        <taxon>Pezizomycotina</taxon>
        <taxon>Sordariomycetes</taxon>
        <taxon>Hypocreomycetidae</taxon>
        <taxon>Hypocreales</taxon>
        <taxon>Ophiocordycipitaceae</taxon>
        <taxon>Ophiocordyceps</taxon>
    </lineage>
</organism>
<dbReference type="GO" id="GO:0005506">
    <property type="term" value="F:iron ion binding"/>
    <property type="evidence" value="ECO:0007669"/>
    <property type="project" value="InterPro"/>
</dbReference>
<dbReference type="GO" id="GO:0020037">
    <property type="term" value="F:heme binding"/>
    <property type="evidence" value="ECO:0007669"/>
    <property type="project" value="InterPro"/>
</dbReference>